<feature type="domain" description="RING-type" evidence="6">
    <location>
        <begin position="420"/>
        <end position="463"/>
    </location>
</feature>
<name>A0A7R8VS28_TIMDO</name>
<evidence type="ECO:0000256" key="1">
    <source>
        <dbReference type="ARBA" id="ARBA00022723"/>
    </source>
</evidence>
<organism evidence="9">
    <name type="scientific">Timema douglasi</name>
    <name type="common">Walking stick</name>
    <dbReference type="NCBI Taxonomy" id="61478"/>
    <lineage>
        <taxon>Eukaryota</taxon>
        <taxon>Metazoa</taxon>
        <taxon>Ecdysozoa</taxon>
        <taxon>Arthropoda</taxon>
        <taxon>Hexapoda</taxon>
        <taxon>Insecta</taxon>
        <taxon>Pterygota</taxon>
        <taxon>Neoptera</taxon>
        <taxon>Polyneoptera</taxon>
        <taxon>Phasmatodea</taxon>
        <taxon>Timematodea</taxon>
        <taxon>Timematoidea</taxon>
        <taxon>Timematidae</taxon>
        <taxon>Timema</taxon>
    </lineage>
</organism>
<reference evidence="9" key="1">
    <citation type="submission" date="2020-11" db="EMBL/GenBank/DDBJ databases">
        <authorList>
            <person name="Tran Van P."/>
        </authorList>
    </citation>
    <scope>NUCLEOTIDE SEQUENCE</scope>
</reference>
<dbReference type="GO" id="GO:0006511">
    <property type="term" value="P:ubiquitin-dependent protein catabolic process"/>
    <property type="evidence" value="ECO:0007669"/>
    <property type="project" value="TreeGrafter"/>
</dbReference>
<dbReference type="PANTHER" id="PTHR21319">
    <property type="entry name" value="RING FINGER AND CHY ZINC FINGER DOMAIN-CONTAINING PROTEIN 1"/>
    <property type="match status" value="1"/>
</dbReference>
<dbReference type="FunFam" id="3.30.40.10:FF:000188">
    <property type="entry name" value="RING finger and CHY zinc finger domain-containing protein 1"/>
    <property type="match status" value="1"/>
</dbReference>
<dbReference type="SUPFAM" id="SSF161219">
    <property type="entry name" value="CHY zinc finger-like"/>
    <property type="match status" value="1"/>
</dbReference>
<evidence type="ECO:0000313" key="9">
    <source>
        <dbReference type="EMBL" id="CAD7203778.1"/>
    </source>
</evidence>
<feature type="region of interest" description="Disordered" evidence="5">
    <location>
        <begin position="1"/>
        <end position="47"/>
    </location>
</feature>
<evidence type="ECO:0000256" key="5">
    <source>
        <dbReference type="SAM" id="MobiDB-lite"/>
    </source>
</evidence>
<dbReference type="InterPro" id="IPR017921">
    <property type="entry name" value="Znf_CTCHY"/>
</dbReference>
<evidence type="ECO:0000256" key="3">
    <source>
        <dbReference type="ARBA" id="ARBA00022833"/>
    </source>
</evidence>
<dbReference type="AlphaFoldDB" id="A0A7R8VS28"/>
<accession>A0A7R8VS28</accession>
<dbReference type="PROSITE" id="PS51270">
    <property type="entry name" value="ZF_CTCHY"/>
    <property type="match status" value="1"/>
</dbReference>
<dbReference type="EMBL" id="OA571126">
    <property type="protein sequence ID" value="CAD7203778.1"/>
    <property type="molecule type" value="Genomic_DNA"/>
</dbReference>
<gene>
    <name evidence="9" type="ORF">TDIB3V08_LOCUS9943</name>
</gene>
<dbReference type="Pfam" id="PF05495">
    <property type="entry name" value="zf-CHY"/>
    <property type="match status" value="1"/>
</dbReference>
<evidence type="ECO:0008006" key="10">
    <source>
        <dbReference type="Google" id="ProtNLM"/>
    </source>
</evidence>
<dbReference type="PROSITE" id="PS51266">
    <property type="entry name" value="ZF_CHY"/>
    <property type="match status" value="1"/>
</dbReference>
<dbReference type="CDD" id="cd16464">
    <property type="entry name" value="RING-H2_Pirh2-like"/>
    <property type="match status" value="1"/>
</dbReference>
<feature type="domain" description="CHY-type" evidence="7">
    <location>
        <begin position="282"/>
        <end position="354"/>
    </location>
</feature>
<feature type="compositionally biased region" description="Basic and acidic residues" evidence="5">
    <location>
        <begin position="1"/>
        <end position="20"/>
    </location>
</feature>
<protein>
    <recommendedName>
        <fullName evidence="10">RING finger and CHY zinc finger domain-containing protein 1</fullName>
    </recommendedName>
</protein>
<dbReference type="GO" id="GO:0016567">
    <property type="term" value="P:protein ubiquitination"/>
    <property type="evidence" value="ECO:0007669"/>
    <property type="project" value="TreeGrafter"/>
</dbReference>
<evidence type="ECO:0000256" key="2">
    <source>
        <dbReference type="ARBA" id="ARBA00022771"/>
    </source>
</evidence>
<dbReference type="Pfam" id="PF13639">
    <property type="entry name" value="zf-RING_2"/>
    <property type="match status" value="1"/>
</dbReference>
<feature type="domain" description="CTCHY-type" evidence="8">
    <location>
        <begin position="356"/>
        <end position="419"/>
    </location>
</feature>
<proteinExistence type="predicted"/>
<dbReference type="InterPro" id="IPR037275">
    <property type="entry name" value="Znf_CTCHY_sf"/>
</dbReference>
<evidence type="ECO:0000259" key="7">
    <source>
        <dbReference type="PROSITE" id="PS51266"/>
    </source>
</evidence>
<dbReference type="InterPro" id="IPR037274">
    <property type="entry name" value="Znf_CHY_sf"/>
</dbReference>
<dbReference type="SUPFAM" id="SSF161245">
    <property type="entry name" value="Zinc hairpin stack"/>
    <property type="match status" value="1"/>
</dbReference>
<sequence length="660" mass="75157">MRVKLEEVNPHLRGGRVENHLRRKKKQFTRPRFEPRSPRPQQSSFSTTSALANYDTEAAGLTTFSNTPPSAAPVRCPNLNTFSLSPTASLVLTDSSQLTSDSQHLGDKYRHHKWEIPSAKVALGNEATRHGRTTRPTVLSAEPAVGDVKEASVPKEEVLKVTMFEASESPPRRKIQATAHIIGIGESLVVLYVSITDLFPSGHMAEFIALGATIMKTKSLWFVLDRDGFRLGGTPKCFYLPPSRTLGRGRERDGSLKTAGSGRYIISAIWIVPFQREPDYTTVLEFSILILLRLDVKWRTPCPQTPCCDKMYFCRFCHDENENHHVNRKDVTELVCVNCDTRQKVQAECERCNLRFGKYTCLECKLFDDEEKNQYHCDGCGICRIGGRDKFFHCEKCNMCLPIKLQTGHKCVENVSHSNCPVCLEDIHTSRIPCHIPDCSHLLHRTCFEEMLQAGHYACPTCQTCLIDMSQVGVALDKVMYSQLWKYNMSPCMSQYNMSPCMSQLWKYMDNEVSMTPMPPEYEDFKAEILCKDCHERSTVHNTLLTLDREEHSPHFTLLSLDREEHSPHSTLLSLDREEHSSHSTLLTLDREEHSPHFTLLSLDREEHSPHFTLLSLDREEHSPHFTLLSLDREEHSSQYTAVTGQSCIANLTLPPDESR</sequence>
<keyword evidence="2 4" id="KW-0863">Zinc-finger</keyword>
<dbReference type="InterPro" id="IPR008913">
    <property type="entry name" value="Znf_CHY"/>
</dbReference>
<evidence type="ECO:0000259" key="6">
    <source>
        <dbReference type="PROSITE" id="PS50089"/>
    </source>
</evidence>
<dbReference type="Gene3D" id="3.30.40.10">
    <property type="entry name" value="Zinc/RING finger domain, C3HC4 (zinc finger)"/>
    <property type="match status" value="1"/>
</dbReference>
<dbReference type="GO" id="GO:0005634">
    <property type="term" value="C:nucleus"/>
    <property type="evidence" value="ECO:0007669"/>
    <property type="project" value="TreeGrafter"/>
</dbReference>
<dbReference type="SUPFAM" id="SSF57850">
    <property type="entry name" value="RING/U-box"/>
    <property type="match status" value="1"/>
</dbReference>
<dbReference type="PROSITE" id="PS50089">
    <property type="entry name" value="ZF_RING_2"/>
    <property type="match status" value="1"/>
</dbReference>
<dbReference type="InterPro" id="IPR001841">
    <property type="entry name" value="Znf_RING"/>
</dbReference>
<dbReference type="PANTHER" id="PTHR21319:SF53">
    <property type="entry name" value="RING FINGER AND CHY ZINC FINGER DOMAIN-CONTAINING PROTEIN 1"/>
    <property type="match status" value="1"/>
</dbReference>
<keyword evidence="1" id="KW-0479">Metal-binding</keyword>
<dbReference type="InterPro" id="IPR039512">
    <property type="entry name" value="RCHY1_zinc-ribbon"/>
</dbReference>
<dbReference type="GO" id="GO:0008270">
    <property type="term" value="F:zinc ion binding"/>
    <property type="evidence" value="ECO:0007669"/>
    <property type="project" value="UniProtKB-KW"/>
</dbReference>
<dbReference type="SMART" id="SM00184">
    <property type="entry name" value="RING"/>
    <property type="match status" value="1"/>
</dbReference>
<dbReference type="Pfam" id="PF14599">
    <property type="entry name" value="zinc_ribbon_6"/>
    <property type="match status" value="1"/>
</dbReference>
<dbReference type="InterPro" id="IPR013083">
    <property type="entry name" value="Znf_RING/FYVE/PHD"/>
</dbReference>
<dbReference type="GO" id="GO:0061630">
    <property type="term" value="F:ubiquitin protein ligase activity"/>
    <property type="evidence" value="ECO:0007669"/>
    <property type="project" value="TreeGrafter"/>
</dbReference>
<evidence type="ECO:0000256" key="4">
    <source>
        <dbReference type="PROSITE-ProRule" id="PRU00601"/>
    </source>
</evidence>
<keyword evidence="3" id="KW-0862">Zinc</keyword>
<evidence type="ECO:0000259" key="8">
    <source>
        <dbReference type="PROSITE" id="PS51270"/>
    </source>
</evidence>